<feature type="domain" description="GmrSD restriction endonucleases N-terminal" evidence="1">
    <location>
        <begin position="15"/>
        <end position="269"/>
    </location>
</feature>
<evidence type="ECO:0000313" key="2">
    <source>
        <dbReference type="EMBL" id="MBC2769615.1"/>
    </source>
</evidence>
<dbReference type="PANTHER" id="PTHR37292:SF2">
    <property type="entry name" value="DUF262 DOMAIN-CONTAINING PROTEIN"/>
    <property type="match status" value="1"/>
</dbReference>
<protein>
    <submittedName>
        <fullName evidence="2">DUF262 domain-containing protein</fullName>
    </submittedName>
</protein>
<accession>A0A842HRY8</accession>
<dbReference type="InterPro" id="IPR004919">
    <property type="entry name" value="GmrSD_N"/>
</dbReference>
<keyword evidence="3" id="KW-1185">Reference proteome</keyword>
<gene>
    <name evidence="2" type="ORF">GTU67_06765</name>
</gene>
<evidence type="ECO:0000259" key="1">
    <source>
        <dbReference type="Pfam" id="PF03235"/>
    </source>
</evidence>
<dbReference type="EMBL" id="JACJUU010000004">
    <property type="protein sequence ID" value="MBC2769615.1"/>
    <property type="molecule type" value="Genomic_DNA"/>
</dbReference>
<comment type="caution">
    <text evidence="2">The sequence shown here is derived from an EMBL/GenBank/DDBJ whole genome shotgun (WGS) entry which is preliminary data.</text>
</comment>
<dbReference type="PANTHER" id="PTHR37292">
    <property type="entry name" value="VNG6097C"/>
    <property type="match status" value="1"/>
</dbReference>
<sequence length="612" mass="70432">MSGEYEKAISIGKAIQNIVSRRYLLPAIQRKFTWSTSQIEVLFDSIMRGYPINTFMFWEVTDAEVKTNFRFYQFLEKYCERFGENNPDFDTKGHGNFQAVIDGQQRLTSLYIGLKGTFAYRLPRKWWPKTQDDSILPPRRLYLNIAAPLDEERNEEMMSYEFSFLTKQERDNASDGKFWFLVGDVLDLEEAETADQVVDVVMSHLEKVGMSSNAYARKTLTRLYFAVRRDTLIHYYNETSQKIDHVLDIFIRTNHGGTPLSFSDLLMSIAIANWKKDARQQIDDLVDKVRFGSDMEFSIDRDWILKAALALTDADIRFKVENFAGAQVARIESEWDEISACILETFRLIRSFGLNDASLRAKNAAIPIAYYLYHKGRDASAGKKGVFSSINKQAFHTQDRKLIRQWLHMSLLKGVFGGQGDALLTNLRKIIKANISTDLFPLTKIIEDYRGHSKDLLFDDDFISRLLKTQKDDASCFSILALLMPDLDYTRALQKDHIHPASSFSLDKLSQCEFLKGKPEALEFFQNRENWNSIVNLHLLEESRNKSKQDRPFAEWLKEQEGISLDGLLIPTDAPLDFASFRTFVEKRSQHLYDILKELGKSGCSAATSPIP</sequence>
<dbReference type="Proteomes" id="UP000545386">
    <property type="component" value="Unassembled WGS sequence"/>
</dbReference>
<name>A0A842HRY8_9BURK</name>
<reference evidence="2 3" key="1">
    <citation type="submission" date="2020-08" db="EMBL/GenBank/DDBJ databases">
        <title>Paraeoetvoesia sp. YC-7-48 draft genome sequence.</title>
        <authorList>
            <person name="Yao L."/>
        </authorList>
    </citation>
    <scope>NUCLEOTIDE SEQUENCE [LARGE SCALE GENOMIC DNA]</scope>
    <source>
        <strain evidence="3">YC-7-48</strain>
    </source>
</reference>
<organism evidence="2 3">
    <name type="scientific">Pusillimonas minor</name>
    <dbReference type="NCBI Taxonomy" id="2697024"/>
    <lineage>
        <taxon>Bacteria</taxon>
        <taxon>Pseudomonadati</taxon>
        <taxon>Pseudomonadota</taxon>
        <taxon>Betaproteobacteria</taxon>
        <taxon>Burkholderiales</taxon>
        <taxon>Alcaligenaceae</taxon>
        <taxon>Pusillimonas</taxon>
    </lineage>
</organism>
<dbReference type="AlphaFoldDB" id="A0A842HRY8"/>
<dbReference type="RefSeq" id="WP_185779346.1">
    <property type="nucleotide sequence ID" value="NZ_JACJUU010000004.1"/>
</dbReference>
<evidence type="ECO:0000313" key="3">
    <source>
        <dbReference type="Proteomes" id="UP000545386"/>
    </source>
</evidence>
<dbReference type="Pfam" id="PF03235">
    <property type="entry name" value="GmrSD_N"/>
    <property type="match status" value="1"/>
</dbReference>
<proteinExistence type="predicted"/>